<keyword evidence="3" id="KW-1185">Reference proteome</keyword>
<protein>
    <submittedName>
        <fullName evidence="2">Uncharacterized protein</fullName>
    </submittedName>
</protein>
<feature type="non-terminal residue" evidence="2">
    <location>
        <position position="1"/>
    </location>
</feature>
<dbReference type="AlphaFoldDB" id="A0A8J2WNQ5"/>
<feature type="region of interest" description="Disordered" evidence="1">
    <location>
        <begin position="411"/>
        <end position="442"/>
    </location>
</feature>
<dbReference type="EMBL" id="CAKKNE010000004">
    <property type="protein sequence ID" value="CAH0374535.1"/>
    <property type="molecule type" value="Genomic_DNA"/>
</dbReference>
<evidence type="ECO:0000313" key="2">
    <source>
        <dbReference type="EMBL" id="CAH0374535.1"/>
    </source>
</evidence>
<feature type="region of interest" description="Disordered" evidence="1">
    <location>
        <begin position="15"/>
        <end position="37"/>
    </location>
</feature>
<gene>
    <name evidence="2" type="ORF">PECAL_4P18240</name>
</gene>
<organism evidence="2 3">
    <name type="scientific">Pelagomonas calceolata</name>
    <dbReference type="NCBI Taxonomy" id="35677"/>
    <lineage>
        <taxon>Eukaryota</taxon>
        <taxon>Sar</taxon>
        <taxon>Stramenopiles</taxon>
        <taxon>Ochrophyta</taxon>
        <taxon>Pelagophyceae</taxon>
        <taxon>Pelagomonadales</taxon>
        <taxon>Pelagomonadaceae</taxon>
        <taxon>Pelagomonas</taxon>
    </lineage>
</organism>
<name>A0A8J2WNQ5_9STRA</name>
<dbReference type="Proteomes" id="UP000789595">
    <property type="component" value="Unassembled WGS sequence"/>
</dbReference>
<reference evidence="2" key="1">
    <citation type="submission" date="2021-11" db="EMBL/GenBank/DDBJ databases">
        <authorList>
            <consortium name="Genoscope - CEA"/>
            <person name="William W."/>
        </authorList>
    </citation>
    <scope>NUCLEOTIDE SEQUENCE</scope>
</reference>
<proteinExistence type="predicted"/>
<comment type="caution">
    <text evidence="2">The sequence shown here is derived from an EMBL/GenBank/DDBJ whole genome shotgun (WGS) entry which is preliminary data.</text>
</comment>
<sequence>GRRCDVNLAALTRPRLKRSTQRRPSFLDSKRGCPTNNMGAGQSMEVERALDEAPTAQAAAKVLGALEPGALAEALKDQGVRDGPDLLSRLEALPTTKDVAPVDNFLDRLRTIRAACVRVEAKGQQLRGTKQDLDDLDQKKNSNADDLLYATRVDLAAQLAALDQHAVKLRHMEKMLLLERLEGAKGLESPRAIGKMPPHLPMKEAERLNDTRRREAKAYTAKSPTVRFEDGFAGVERDKFGSPVLKKRPMSPFEEHFGPEIAKDEGDDASPRTLARCMTARAATRAQQLIVQHEAAKPDPVAVAKQDEEQSCSSIEEVFERFCGLYRLEHMTNTIFAKFCRDTKGVISKKTFPVPMIDMVRRPCGQLSSRRSRGDNVAKFDFHTGLDQGRRKSETRRVQKIPEVAPFDCGAEGHRRRQVRRGSRQARAHQDQENGSNVARSGRPEEALGGWLLVRLKIQHSSYY</sequence>
<evidence type="ECO:0000313" key="3">
    <source>
        <dbReference type="Proteomes" id="UP000789595"/>
    </source>
</evidence>
<feature type="compositionally biased region" description="Basic residues" evidence="1">
    <location>
        <begin position="414"/>
        <end position="427"/>
    </location>
</feature>
<accession>A0A8J2WNQ5</accession>
<evidence type="ECO:0000256" key="1">
    <source>
        <dbReference type="SAM" id="MobiDB-lite"/>
    </source>
</evidence>